<comment type="caution">
    <text evidence="5">The sequence shown here is derived from an EMBL/GenBank/DDBJ whole genome shotgun (WGS) entry which is preliminary data.</text>
</comment>
<gene>
    <name evidence="5" type="ORF">FJY75_04075</name>
</gene>
<dbReference type="SUPFAM" id="SSF53756">
    <property type="entry name" value="UDP-Glycosyltransferase/glycogen phosphorylase"/>
    <property type="match status" value="1"/>
</dbReference>
<feature type="domain" description="Glycosyltransferase subfamily 4-like N-terminal" evidence="4">
    <location>
        <begin position="50"/>
        <end position="206"/>
    </location>
</feature>
<keyword evidence="2" id="KW-0808">Transferase</keyword>
<sequence length="409" mass="42989">MGPMASGVRATRSAAADAGGAPAPPGAAGRAELASRGGVVCHLVASNFAGGPEKQIVELSARLRERGWRAIVGSFRENRPSVEVIERARARGLETFLVDTRSPFSPAAAGQLARFLTGCGAEILVTHGYKSNLVGYLARRRARVLQVPMVRGYTAENRRVRAYEWLDRRLLRRFESLLCVSAATRELLARRGVERDRIQVLPNGVESAGETTPADPVGEFGLPRGARVLVAAGRLSAEKGHRGLVEAMRLLAGADPPICLVILGEGREAPALARQIASGGLEGRVVLAGFRPDIRPYLAAADLVVNPSLTEGMPNVVLEAMAAGAPVLATDVGGVGELIDPGRTGWLAPPGDAGALAEAIAAALADPARARALARAGAARAAESFSFEKQAERFAQFCAALRDKVGRIR</sequence>
<dbReference type="PANTHER" id="PTHR12526:SF510">
    <property type="entry name" value="D-INOSITOL 3-PHOSPHATE GLYCOSYLTRANSFERASE"/>
    <property type="match status" value="1"/>
</dbReference>
<dbReference type="EMBL" id="VGIY01000065">
    <property type="protein sequence ID" value="MBM3317011.1"/>
    <property type="molecule type" value="Genomic_DNA"/>
</dbReference>
<dbReference type="AlphaFoldDB" id="A0A938BQN1"/>
<evidence type="ECO:0000313" key="6">
    <source>
        <dbReference type="Proteomes" id="UP000748308"/>
    </source>
</evidence>
<keyword evidence="1" id="KW-0328">Glycosyltransferase</keyword>
<evidence type="ECO:0000256" key="1">
    <source>
        <dbReference type="ARBA" id="ARBA00022676"/>
    </source>
</evidence>
<feature type="region of interest" description="Disordered" evidence="3">
    <location>
        <begin position="1"/>
        <end position="29"/>
    </location>
</feature>
<feature type="compositionally biased region" description="Low complexity" evidence="3">
    <location>
        <begin position="7"/>
        <end position="29"/>
    </location>
</feature>
<evidence type="ECO:0000256" key="3">
    <source>
        <dbReference type="SAM" id="MobiDB-lite"/>
    </source>
</evidence>
<protein>
    <submittedName>
        <fullName evidence="5">Glycosyltransferase</fullName>
    </submittedName>
</protein>
<dbReference type="PANTHER" id="PTHR12526">
    <property type="entry name" value="GLYCOSYLTRANSFERASE"/>
    <property type="match status" value="1"/>
</dbReference>
<dbReference type="Gene3D" id="3.40.50.2000">
    <property type="entry name" value="Glycogen Phosphorylase B"/>
    <property type="match status" value="2"/>
</dbReference>
<dbReference type="CDD" id="cd03811">
    <property type="entry name" value="GT4_GT28_WabH-like"/>
    <property type="match status" value="1"/>
</dbReference>
<dbReference type="InterPro" id="IPR028098">
    <property type="entry name" value="Glyco_trans_4-like_N"/>
</dbReference>
<dbReference type="Pfam" id="PF13439">
    <property type="entry name" value="Glyco_transf_4"/>
    <property type="match status" value="1"/>
</dbReference>
<accession>A0A938BQN1</accession>
<organism evidence="5 6">
    <name type="scientific">Eiseniibacteriota bacterium</name>
    <dbReference type="NCBI Taxonomy" id="2212470"/>
    <lineage>
        <taxon>Bacteria</taxon>
        <taxon>Candidatus Eiseniibacteriota</taxon>
    </lineage>
</organism>
<dbReference type="Pfam" id="PF13692">
    <property type="entry name" value="Glyco_trans_1_4"/>
    <property type="match status" value="1"/>
</dbReference>
<dbReference type="GO" id="GO:0016757">
    <property type="term" value="F:glycosyltransferase activity"/>
    <property type="evidence" value="ECO:0007669"/>
    <property type="project" value="UniProtKB-KW"/>
</dbReference>
<reference evidence="5" key="1">
    <citation type="submission" date="2019-03" db="EMBL/GenBank/DDBJ databases">
        <title>Lake Tanganyika Metagenome-Assembled Genomes (MAGs).</title>
        <authorList>
            <person name="Tran P."/>
        </authorList>
    </citation>
    <scope>NUCLEOTIDE SEQUENCE</scope>
    <source>
        <strain evidence="5">M_DeepCast_400m_m2_100</strain>
    </source>
</reference>
<evidence type="ECO:0000256" key="2">
    <source>
        <dbReference type="ARBA" id="ARBA00022679"/>
    </source>
</evidence>
<dbReference type="Proteomes" id="UP000748308">
    <property type="component" value="Unassembled WGS sequence"/>
</dbReference>
<name>A0A938BQN1_UNCEI</name>
<evidence type="ECO:0000259" key="4">
    <source>
        <dbReference type="Pfam" id="PF13439"/>
    </source>
</evidence>
<proteinExistence type="predicted"/>
<evidence type="ECO:0000313" key="5">
    <source>
        <dbReference type="EMBL" id="MBM3317011.1"/>
    </source>
</evidence>